<sequence length="239" mass="26456">MVDAGNGSPAFKDPVVAGRGEMLTSSFQQSRTRSKSTILQRAQHTQTPKASHLEALSPERPAHAPVAKPTPSPQSRDGTSQAPDGRMETSRPLRRDHGASHDEAMRWAGEAEKGFESVRRQLKSLIKLLEQAGVLDRDPAVKPELLAFKTSAADNRLAAATLLSFIGGMSPDEWNEVHMTTFRDLRLMEIDALRRTAMAWECLVKAFLDVAATEDVGVEEVYWSVRDDLNLWRKAKPDV</sequence>
<dbReference type="EMBL" id="JAUKUA010000003">
    <property type="protein sequence ID" value="KAK0721023.1"/>
    <property type="molecule type" value="Genomic_DNA"/>
</dbReference>
<comment type="caution">
    <text evidence="2">The sequence shown here is derived from an EMBL/GenBank/DDBJ whole genome shotgun (WGS) entry which is preliminary data.</text>
</comment>
<dbReference type="Proteomes" id="UP001172102">
    <property type="component" value="Unassembled WGS sequence"/>
</dbReference>
<evidence type="ECO:0000256" key="1">
    <source>
        <dbReference type="SAM" id="MobiDB-lite"/>
    </source>
</evidence>
<organism evidence="2 3">
    <name type="scientific">Lasiosphaeris hirsuta</name>
    <dbReference type="NCBI Taxonomy" id="260670"/>
    <lineage>
        <taxon>Eukaryota</taxon>
        <taxon>Fungi</taxon>
        <taxon>Dikarya</taxon>
        <taxon>Ascomycota</taxon>
        <taxon>Pezizomycotina</taxon>
        <taxon>Sordariomycetes</taxon>
        <taxon>Sordariomycetidae</taxon>
        <taxon>Sordariales</taxon>
        <taxon>Lasiosphaeriaceae</taxon>
        <taxon>Lasiosphaeris</taxon>
    </lineage>
</organism>
<dbReference type="AlphaFoldDB" id="A0AA40E3B0"/>
<evidence type="ECO:0000313" key="2">
    <source>
        <dbReference type="EMBL" id="KAK0721023.1"/>
    </source>
</evidence>
<feature type="region of interest" description="Disordered" evidence="1">
    <location>
        <begin position="1"/>
        <end position="101"/>
    </location>
</feature>
<feature type="compositionally biased region" description="Polar residues" evidence="1">
    <location>
        <begin position="23"/>
        <end position="49"/>
    </location>
</feature>
<protein>
    <submittedName>
        <fullName evidence="2">Uncharacterized protein</fullName>
    </submittedName>
</protein>
<evidence type="ECO:0000313" key="3">
    <source>
        <dbReference type="Proteomes" id="UP001172102"/>
    </source>
</evidence>
<name>A0AA40E3B0_9PEZI</name>
<reference evidence="2" key="1">
    <citation type="submission" date="2023-06" db="EMBL/GenBank/DDBJ databases">
        <title>Genome-scale phylogeny and comparative genomics of the fungal order Sordariales.</title>
        <authorList>
            <consortium name="Lawrence Berkeley National Laboratory"/>
            <person name="Hensen N."/>
            <person name="Bonometti L."/>
            <person name="Westerberg I."/>
            <person name="Brannstrom I.O."/>
            <person name="Guillou S."/>
            <person name="Cros-Aarteil S."/>
            <person name="Calhoun S."/>
            <person name="Haridas S."/>
            <person name="Kuo A."/>
            <person name="Mondo S."/>
            <person name="Pangilinan J."/>
            <person name="Riley R."/>
            <person name="Labutti K."/>
            <person name="Andreopoulos B."/>
            <person name="Lipzen A."/>
            <person name="Chen C."/>
            <person name="Yanf M."/>
            <person name="Daum C."/>
            <person name="Ng V."/>
            <person name="Clum A."/>
            <person name="Steindorff A."/>
            <person name="Ohm R."/>
            <person name="Martin F."/>
            <person name="Silar P."/>
            <person name="Natvig D."/>
            <person name="Lalanne C."/>
            <person name="Gautier V."/>
            <person name="Ament-Velasquez S.L."/>
            <person name="Kruys A."/>
            <person name="Hutchinson M.I."/>
            <person name="Powell A.J."/>
            <person name="Barry K."/>
            <person name="Miller A.N."/>
            <person name="Grigoriev I.V."/>
            <person name="Debuchy R."/>
            <person name="Gladieux P."/>
            <person name="Thoren M.H."/>
            <person name="Johannesson H."/>
        </authorList>
    </citation>
    <scope>NUCLEOTIDE SEQUENCE</scope>
    <source>
        <strain evidence="2">SMH4607-1</strain>
    </source>
</reference>
<feature type="compositionally biased region" description="Basic and acidic residues" evidence="1">
    <location>
        <begin position="85"/>
        <end position="101"/>
    </location>
</feature>
<gene>
    <name evidence="2" type="ORF">B0H67DRAFT_644199</name>
</gene>
<feature type="compositionally biased region" description="Polar residues" evidence="1">
    <location>
        <begin position="73"/>
        <end position="82"/>
    </location>
</feature>
<proteinExistence type="predicted"/>
<keyword evidence="3" id="KW-1185">Reference proteome</keyword>
<accession>A0AA40E3B0</accession>